<dbReference type="EMBL" id="CP002786">
    <property type="protein sequence ID" value="AEF39553.1"/>
    <property type="molecule type" value="Genomic_DNA"/>
</dbReference>
<keyword evidence="2" id="KW-0378">Hydrolase</keyword>
<dbReference type="KEGG" id="asd:AS9A_1101"/>
<dbReference type="GO" id="GO:0004806">
    <property type="term" value="F:triacylglycerol lipase activity"/>
    <property type="evidence" value="ECO:0007669"/>
    <property type="project" value="TreeGrafter"/>
</dbReference>
<dbReference type="RefSeq" id="WP_013805902.1">
    <property type="nucleotide sequence ID" value="NC_015564.1"/>
</dbReference>
<sequence length="337" mass="36607">MASATPGSGVPTAVPVRRYPAVSVRGQIVAAALRATVKPLLSLWARWPELPWPYNLVDHAGRLLTVAPGQVREPVELNQCTAEWVRPVEVSGNRAVLYMHGGGFYVGHQHLHRQMVSRICRDVAMPVLTVNYRMLPQNAIEDSVTDCVDAFRHLLQSGIRPDQVVFMGDSAGGYLVFMAAICALEAGLPAPGAIVALSPLTNWDHEPKLSARTADACALFPRSAIRALTAQATGARPGPVIPSNRRPPRSPVDENLSGLPPVLIQASTTEMLSPDARLMAGRLKQYRVPCTLQYWDKQVHVFQAAAGFVPEARQAIDLVAEFIHEYVVAHSRDEAAG</sequence>
<dbReference type="PANTHER" id="PTHR48081">
    <property type="entry name" value="AB HYDROLASE SUPERFAMILY PROTEIN C4A8.06C"/>
    <property type="match status" value="1"/>
</dbReference>
<organism evidence="5 6">
    <name type="scientific">Hoyosella subflava (strain DSM 45089 / JCM 17490 / NBRC 109087 / DQS3-9A1)</name>
    <name type="common">Amycolicicoccus subflavus</name>
    <dbReference type="NCBI Taxonomy" id="443218"/>
    <lineage>
        <taxon>Bacteria</taxon>
        <taxon>Bacillati</taxon>
        <taxon>Actinomycetota</taxon>
        <taxon>Actinomycetes</taxon>
        <taxon>Mycobacteriales</taxon>
        <taxon>Hoyosellaceae</taxon>
        <taxon>Hoyosella</taxon>
    </lineage>
</organism>
<evidence type="ECO:0000313" key="5">
    <source>
        <dbReference type="EMBL" id="AEF39553.1"/>
    </source>
</evidence>
<dbReference type="InterPro" id="IPR050300">
    <property type="entry name" value="GDXG_lipolytic_enzyme"/>
</dbReference>
<dbReference type="Proteomes" id="UP000009235">
    <property type="component" value="Chromosome"/>
</dbReference>
<gene>
    <name evidence="5" type="ordered locus">AS9A_1101</name>
</gene>
<dbReference type="InterPro" id="IPR013094">
    <property type="entry name" value="AB_hydrolase_3"/>
</dbReference>
<dbReference type="Pfam" id="PF07859">
    <property type="entry name" value="Abhydrolase_3"/>
    <property type="match status" value="1"/>
</dbReference>
<dbReference type="AlphaFoldDB" id="F6EQU2"/>
<evidence type="ECO:0000256" key="1">
    <source>
        <dbReference type="ARBA" id="ARBA00010515"/>
    </source>
</evidence>
<evidence type="ECO:0000313" key="6">
    <source>
        <dbReference type="Proteomes" id="UP000009235"/>
    </source>
</evidence>
<name>F6EQU2_HOYSD</name>
<reference evidence="5 6" key="1">
    <citation type="journal article" date="2011" name="J. Bacteriol.">
        <title>Complete genome sequence of Amycolicicoccus subflavus DQS3-9A1T, an actinomycete isolated from crude oil-polluted soil.</title>
        <authorList>
            <person name="Cai M."/>
            <person name="Chen W.M."/>
            <person name="Nie Y."/>
            <person name="Chi C.Q."/>
            <person name="Wang Y.N."/>
            <person name="Tang Y.Q."/>
            <person name="Li G.Y."/>
            <person name="Wu X.L."/>
        </authorList>
    </citation>
    <scope>NUCLEOTIDE SEQUENCE [LARGE SCALE GENOMIC DNA]</scope>
    <source>
        <strain evidence="6">DSM 45089 / DQS3-9A1</strain>
    </source>
</reference>
<comment type="similarity">
    <text evidence="1">Belongs to the 'GDXG' lipolytic enzyme family.</text>
</comment>
<evidence type="ECO:0000259" key="4">
    <source>
        <dbReference type="Pfam" id="PF07859"/>
    </source>
</evidence>
<dbReference type="HOGENOM" id="CLU_012494_13_0_11"/>
<dbReference type="OrthoDB" id="128186at2"/>
<dbReference type="STRING" id="443218.AS9A_1101"/>
<dbReference type="InterPro" id="IPR029058">
    <property type="entry name" value="AB_hydrolase_fold"/>
</dbReference>
<evidence type="ECO:0000256" key="2">
    <source>
        <dbReference type="ARBA" id="ARBA00022801"/>
    </source>
</evidence>
<accession>F6EQU2</accession>
<evidence type="ECO:0000256" key="3">
    <source>
        <dbReference type="SAM" id="MobiDB-lite"/>
    </source>
</evidence>
<protein>
    <submittedName>
        <fullName evidence="5">Putative esterase</fullName>
    </submittedName>
</protein>
<proteinExistence type="inferred from homology"/>
<dbReference type="eggNOG" id="COG0657">
    <property type="taxonomic scope" value="Bacteria"/>
</dbReference>
<dbReference type="SUPFAM" id="SSF53474">
    <property type="entry name" value="alpha/beta-Hydrolases"/>
    <property type="match status" value="1"/>
</dbReference>
<keyword evidence="6" id="KW-1185">Reference proteome</keyword>
<dbReference type="Gene3D" id="3.40.50.1820">
    <property type="entry name" value="alpha/beta hydrolase"/>
    <property type="match status" value="1"/>
</dbReference>
<dbReference type="PANTHER" id="PTHR48081:SF30">
    <property type="entry name" value="ACETYL-HYDROLASE LIPR-RELATED"/>
    <property type="match status" value="1"/>
</dbReference>
<feature type="domain" description="Alpha/beta hydrolase fold-3" evidence="4">
    <location>
        <begin position="96"/>
        <end position="303"/>
    </location>
</feature>
<feature type="region of interest" description="Disordered" evidence="3">
    <location>
        <begin position="234"/>
        <end position="257"/>
    </location>
</feature>